<reference evidence="1 2" key="1">
    <citation type="submission" date="2024-02" db="EMBL/GenBank/DDBJ databases">
        <title>Bacterial strain from lacustrine sediment.</title>
        <authorList>
            <person name="Petit C."/>
            <person name="Fadhlaoui K."/>
        </authorList>
    </citation>
    <scope>NUCLEOTIDE SEQUENCE [LARGE SCALE GENOMIC DNA]</scope>
    <source>
        <strain evidence="1 2">IPX-CK</strain>
    </source>
</reference>
<dbReference type="RefSeq" id="WP_342759456.1">
    <property type="nucleotide sequence ID" value="NZ_CP146256.1"/>
</dbReference>
<proteinExistence type="predicted"/>
<dbReference type="Proteomes" id="UP001451571">
    <property type="component" value="Chromosome"/>
</dbReference>
<gene>
    <name evidence="1" type="ORF">V6984_09035</name>
</gene>
<evidence type="ECO:0000313" key="2">
    <source>
        <dbReference type="Proteomes" id="UP001451571"/>
    </source>
</evidence>
<keyword evidence="2" id="KW-1185">Reference proteome</keyword>
<evidence type="ECO:0000313" key="1">
    <source>
        <dbReference type="EMBL" id="XAH75880.1"/>
    </source>
</evidence>
<dbReference type="EMBL" id="CP146256">
    <property type="protein sequence ID" value="XAH75880.1"/>
    <property type="molecule type" value="Genomic_DNA"/>
</dbReference>
<accession>A0ABZ3F169</accession>
<sequence length="50" mass="5983">MSHNMNSFLKFIDIKNISENDFAQMPIVWESVPFVDKMAWIRKHLDNEQS</sequence>
<organism evidence="1 2">
    <name type="scientific">Kineothrix sedimenti</name>
    <dbReference type="NCBI Taxonomy" id="3123317"/>
    <lineage>
        <taxon>Bacteria</taxon>
        <taxon>Bacillati</taxon>
        <taxon>Bacillota</taxon>
        <taxon>Clostridia</taxon>
        <taxon>Lachnospirales</taxon>
        <taxon>Lachnospiraceae</taxon>
        <taxon>Kineothrix</taxon>
    </lineage>
</organism>
<name>A0ABZ3F169_9FIRM</name>
<protein>
    <submittedName>
        <fullName evidence="1">Uncharacterized protein</fullName>
    </submittedName>
</protein>